<gene>
    <name evidence="2" type="ORF">HYPSUDRAFT_374937</name>
</gene>
<evidence type="ECO:0000256" key="1">
    <source>
        <dbReference type="SAM" id="MobiDB-lite"/>
    </source>
</evidence>
<keyword evidence="3" id="KW-1185">Reference proteome</keyword>
<dbReference type="Proteomes" id="UP000054270">
    <property type="component" value="Unassembled WGS sequence"/>
</dbReference>
<dbReference type="EMBL" id="KN817530">
    <property type="protein sequence ID" value="KJA25700.1"/>
    <property type="molecule type" value="Genomic_DNA"/>
</dbReference>
<organism evidence="2 3">
    <name type="scientific">Hypholoma sublateritium (strain FD-334 SS-4)</name>
    <dbReference type="NCBI Taxonomy" id="945553"/>
    <lineage>
        <taxon>Eukaryota</taxon>
        <taxon>Fungi</taxon>
        <taxon>Dikarya</taxon>
        <taxon>Basidiomycota</taxon>
        <taxon>Agaricomycotina</taxon>
        <taxon>Agaricomycetes</taxon>
        <taxon>Agaricomycetidae</taxon>
        <taxon>Agaricales</taxon>
        <taxon>Agaricineae</taxon>
        <taxon>Strophariaceae</taxon>
        <taxon>Hypholoma</taxon>
    </lineage>
</organism>
<feature type="region of interest" description="Disordered" evidence="1">
    <location>
        <begin position="220"/>
        <end position="251"/>
    </location>
</feature>
<proteinExistence type="predicted"/>
<evidence type="ECO:0000313" key="3">
    <source>
        <dbReference type="Proteomes" id="UP000054270"/>
    </source>
</evidence>
<sequence length="251" mass="26063">MDHGVRARAGAIPAVLGREQRQISVPTSLAAHTGGAAASVIAVRKARGGGGGGRGGPCRRWGVTWSSLCAQASRGGRHLAQQREHRASRWSTLREPRMQVVGSGGADSKHPDVWVIPLVAVLADGDGAAKTAAGGMVRKGSGRGQRDGGMADGVQCLPCAACPQRPLSPRAAFSVPATVVVAPSSLALCSVHVVNAGRQLNTATIVSPATSELRRASFVCDGHREGGGPRNRGMRRRNAERIRGKSRVMEP</sequence>
<reference evidence="3" key="1">
    <citation type="submission" date="2014-04" db="EMBL/GenBank/DDBJ databases">
        <title>Evolutionary Origins and Diversification of the Mycorrhizal Mutualists.</title>
        <authorList>
            <consortium name="DOE Joint Genome Institute"/>
            <consortium name="Mycorrhizal Genomics Consortium"/>
            <person name="Kohler A."/>
            <person name="Kuo A."/>
            <person name="Nagy L.G."/>
            <person name="Floudas D."/>
            <person name="Copeland A."/>
            <person name="Barry K.W."/>
            <person name="Cichocki N."/>
            <person name="Veneault-Fourrey C."/>
            <person name="LaButti K."/>
            <person name="Lindquist E.A."/>
            <person name="Lipzen A."/>
            <person name="Lundell T."/>
            <person name="Morin E."/>
            <person name="Murat C."/>
            <person name="Riley R."/>
            <person name="Ohm R."/>
            <person name="Sun H."/>
            <person name="Tunlid A."/>
            <person name="Henrissat B."/>
            <person name="Grigoriev I.V."/>
            <person name="Hibbett D.S."/>
            <person name="Martin F."/>
        </authorList>
    </citation>
    <scope>NUCLEOTIDE SEQUENCE [LARGE SCALE GENOMIC DNA]</scope>
    <source>
        <strain evidence="3">FD-334 SS-4</strain>
    </source>
</reference>
<feature type="compositionally biased region" description="Basic and acidic residues" evidence="1">
    <location>
        <begin position="237"/>
        <end position="251"/>
    </location>
</feature>
<evidence type="ECO:0000313" key="2">
    <source>
        <dbReference type="EMBL" id="KJA25700.1"/>
    </source>
</evidence>
<protein>
    <submittedName>
        <fullName evidence="2">Uncharacterized protein</fullName>
    </submittedName>
</protein>
<name>A0A0D2Q2D8_HYPSF</name>
<accession>A0A0D2Q2D8</accession>
<dbReference type="AlphaFoldDB" id="A0A0D2Q2D8"/>